<comment type="caution">
    <text evidence="2">The sequence shown here is derived from an EMBL/GenBank/DDBJ whole genome shotgun (WGS) entry which is preliminary data.</text>
</comment>
<keyword evidence="1" id="KW-1133">Transmembrane helix</keyword>
<keyword evidence="1" id="KW-0812">Transmembrane</keyword>
<feature type="non-terminal residue" evidence="2">
    <location>
        <position position="1"/>
    </location>
</feature>
<protein>
    <submittedName>
        <fullName evidence="2">Uncharacterized protein</fullName>
    </submittedName>
</protein>
<reference evidence="2" key="2">
    <citation type="journal article" date="2021" name="PeerJ">
        <title>Extensive microbial diversity within the chicken gut microbiome revealed by metagenomics and culture.</title>
        <authorList>
            <person name="Gilroy R."/>
            <person name="Ravi A."/>
            <person name="Getino M."/>
            <person name="Pursley I."/>
            <person name="Horton D.L."/>
            <person name="Alikhan N.F."/>
            <person name="Baker D."/>
            <person name="Gharbi K."/>
            <person name="Hall N."/>
            <person name="Watson M."/>
            <person name="Adriaenssens E.M."/>
            <person name="Foster-Nyarko E."/>
            <person name="Jarju S."/>
            <person name="Secka A."/>
            <person name="Antonio M."/>
            <person name="Oren A."/>
            <person name="Chaudhuri R.R."/>
            <person name="La Ragione R."/>
            <person name="Hildebrand F."/>
            <person name="Pallen M.J."/>
        </authorList>
    </citation>
    <scope>NUCLEOTIDE SEQUENCE</scope>
    <source>
        <strain evidence="2">11687</strain>
    </source>
</reference>
<evidence type="ECO:0000313" key="3">
    <source>
        <dbReference type="Proteomes" id="UP000824081"/>
    </source>
</evidence>
<dbReference type="EMBL" id="DVMZ01000108">
    <property type="protein sequence ID" value="HIU59297.1"/>
    <property type="molecule type" value="Genomic_DNA"/>
</dbReference>
<reference evidence="2" key="1">
    <citation type="submission" date="2020-10" db="EMBL/GenBank/DDBJ databases">
        <authorList>
            <person name="Gilroy R."/>
        </authorList>
    </citation>
    <scope>NUCLEOTIDE SEQUENCE</scope>
    <source>
        <strain evidence="2">11687</strain>
    </source>
</reference>
<evidence type="ECO:0000256" key="1">
    <source>
        <dbReference type="SAM" id="Phobius"/>
    </source>
</evidence>
<dbReference type="Proteomes" id="UP000824081">
    <property type="component" value="Unassembled WGS sequence"/>
</dbReference>
<gene>
    <name evidence="2" type="ORF">IAC57_04245</name>
</gene>
<feature type="transmembrane region" description="Helical" evidence="1">
    <location>
        <begin position="105"/>
        <end position="133"/>
    </location>
</feature>
<name>A0A9D1MFG4_9FIRM</name>
<evidence type="ECO:0000313" key="2">
    <source>
        <dbReference type="EMBL" id="HIU59297.1"/>
    </source>
</evidence>
<dbReference type="AlphaFoldDB" id="A0A9D1MFG4"/>
<proteinExistence type="predicted"/>
<organism evidence="2 3">
    <name type="scientific">Candidatus Scatosoma pullistercoris</name>
    <dbReference type="NCBI Taxonomy" id="2840934"/>
    <lineage>
        <taxon>Bacteria</taxon>
        <taxon>Bacillati</taxon>
        <taxon>Bacillota</taxon>
        <taxon>Clostridia</taxon>
        <taxon>Candidatus Scatosoma</taxon>
    </lineage>
</organism>
<keyword evidence="1" id="KW-0472">Membrane</keyword>
<feature type="transmembrane region" description="Helical" evidence="1">
    <location>
        <begin position="145"/>
        <end position="164"/>
    </location>
</feature>
<feature type="transmembrane region" description="Helical" evidence="1">
    <location>
        <begin position="65"/>
        <end position="85"/>
    </location>
</feature>
<sequence>MGFYALVGVFAGDVTLRLIGAGSSAYAIWKDISESFSPVSCFIQWNENIDSLLRDYEASWNLPMFLFPFLFAAAGYAAFFFLIRYEKAENSEQNSDSWFGYRTMIPVYTALLIGISGGGWIFVALFAVPAIVLTVVYTRKVLFSWKYWLMIAIGVAAGLALNALI</sequence>
<accession>A0A9D1MFG4</accession>